<feature type="transmembrane region" description="Helical" evidence="6">
    <location>
        <begin position="260"/>
        <end position="279"/>
    </location>
</feature>
<evidence type="ECO:0000256" key="3">
    <source>
        <dbReference type="ARBA" id="ARBA00022692"/>
    </source>
</evidence>
<feature type="transmembrane region" description="Helical" evidence="6">
    <location>
        <begin position="498"/>
        <end position="517"/>
    </location>
</feature>
<dbReference type="AlphaFoldDB" id="A0AAN6IHP9"/>
<dbReference type="InterPro" id="IPR036259">
    <property type="entry name" value="MFS_trans_sf"/>
</dbReference>
<feature type="transmembrane region" description="Helical" evidence="6">
    <location>
        <begin position="189"/>
        <end position="211"/>
    </location>
</feature>
<protein>
    <submittedName>
        <fullName evidence="7">Major facilitator superfamily domain-containing protein</fullName>
    </submittedName>
</protein>
<dbReference type="GO" id="GO:0022857">
    <property type="term" value="F:transmembrane transporter activity"/>
    <property type="evidence" value="ECO:0007669"/>
    <property type="project" value="InterPro"/>
</dbReference>
<dbReference type="Proteomes" id="UP001203852">
    <property type="component" value="Unassembled WGS sequence"/>
</dbReference>
<evidence type="ECO:0000256" key="1">
    <source>
        <dbReference type="ARBA" id="ARBA00004141"/>
    </source>
</evidence>
<keyword evidence="8" id="KW-1185">Reference proteome</keyword>
<sequence length="560" mass="63063">MSIKRIEENVPRAHIEHPAPIGVENDVDVSTEKRSWRSYLWDTWDKSPEERRLLTKVDWTLVTFGCLGTFIKFLDRQNLSTAFVSGMKEDLGFYGNQLIYANASIPPALFHERSLRDKTDLLQCCIDHCSLAEQSDLDSHQSKILHHVLGGGMDNNVSCFNVPSLSLVILTICNSTFAQSAMKTSTQMYVLRAILALFETGHYSAIMYLCGSWYQKGELSRRMAIVNMAAQAGPMFSAYLQTAAYSGLNGVNGMEGWQWLYIIDGVLSVGIIIPQFFLLPETPARLKPNWIFSQKEIELARDRMPKEGRVRQGRFTKTQIKRWFTTPEIWLLSLIAASQNIGYTPNQSLPFWFKAWNTIKKGSFTVQQINDYTTPLYAVTITVTTCMAWASDTIFKGRRWPMLILGGAVNFVVCILLATTPVFPKNRAFRWFLYYNTGWGEASNCMFWAWTSEILAGDPATRAFAGASLQVWSQVFAATIPLAVFQTVHQPAVKSGNFTAAGFWIVQIICALTLAYIQHQKSLRPVEIVKAESDSVQSEDVDPGSENVQELNVVELSKQA</sequence>
<dbReference type="PANTHER" id="PTHR43791">
    <property type="entry name" value="PERMEASE-RELATED"/>
    <property type="match status" value="1"/>
</dbReference>
<organism evidence="7 8">
    <name type="scientific">Exophiala viscosa</name>
    <dbReference type="NCBI Taxonomy" id="2486360"/>
    <lineage>
        <taxon>Eukaryota</taxon>
        <taxon>Fungi</taxon>
        <taxon>Dikarya</taxon>
        <taxon>Ascomycota</taxon>
        <taxon>Pezizomycotina</taxon>
        <taxon>Eurotiomycetes</taxon>
        <taxon>Chaetothyriomycetidae</taxon>
        <taxon>Chaetothyriales</taxon>
        <taxon>Herpotrichiellaceae</taxon>
        <taxon>Exophiala</taxon>
    </lineage>
</organism>
<evidence type="ECO:0000256" key="4">
    <source>
        <dbReference type="ARBA" id="ARBA00022989"/>
    </source>
</evidence>
<proteinExistence type="predicted"/>
<name>A0AAN6IHP9_9EURO</name>
<comment type="caution">
    <text evidence="7">The sequence shown here is derived from an EMBL/GenBank/DDBJ whole genome shotgun (WGS) entry which is preliminary data.</text>
</comment>
<dbReference type="Gene3D" id="1.20.1250.20">
    <property type="entry name" value="MFS general substrate transporter like domains"/>
    <property type="match status" value="1"/>
</dbReference>
<dbReference type="EMBL" id="MU404352">
    <property type="protein sequence ID" value="KAI1615699.1"/>
    <property type="molecule type" value="Genomic_DNA"/>
</dbReference>
<feature type="transmembrane region" description="Helical" evidence="6">
    <location>
        <begin position="403"/>
        <end position="423"/>
    </location>
</feature>
<reference evidence="7" key="1">
    <citation type="journal article" date="2022" name="bioRxiv">
        <title>Deciphering the potential niche of two novel black yeast fungi from a biological soil crust based on their genomes, phenotypes, and melanin regulation.</title>
        <authorList>
            <consortium name="DOE Joint Genome Institute"/>
            <person name="Carr E.C."/>
            <person name="Barton Q."/>
            <person name="Grambo S."/>
            <person name="Sullivan M."/>
            <person name="Renfro C.M."/>
            <person name="Kuo A."/>
            <person name="Pangilinan J."/>
            <person name="Lipzen A."/>
            <person name="Keymanesh K."/>
            <person name="Savage E."/>
            <person name="Barry K."/>
            <person name="Grigoriev I.V."/>
            <person name="Riekhof W.R."/>
            <person name="Harris S.S."/>
        </authorList>
    </citation>
    <scope>NUCLEOTIDE SEQUENCE</scope>
    <source>
        <strain evidence="7">JF 03-4F</strain>
    </source>
</reference>
<gene>
    <name evidence="7" type="ORF">EDD36DRAFT_463197</name>
</gene>
<feature type="transmembrane region" description="Helical" evidence="6">
    <location>
        <begin position="223"/>
        <end position="240"/>
    </location>
</feature>
<keyword evidence="3 6" id="KW-0812">Transmembrane</keyword>
<comment type="subcellular location">
    <subcellularLocation>
        <location evidence="1">Membrane</location>
        <topology evidence="1">Multi-pass membrane protein</topology>
    </subcellularLocation>
</comment>
<evidence type="ECO:0000256" key="2">
    <source>
        <dbReference type="ARBA" id="ARBA00022448"/>
    </source>
</evidence>
<dbReference type="PANTHER" id="PTHR43791:SF39">
    <property type="entry name" value="TRANSPORTER LIZ1_SEO1, PUTATIVE (AFU_ORTHOLOGUE AFUA_3G00980)-RELATED"/>
    <property type="match status" value="1"/>
</dbReference>
<dbReference type="GO" id="GO:0016020">
    <property type="term" value="C:membrane"/>
    <property type="evidence" value="ECO:0007669"/>
    <property type="project" value="UniProtKB-SubCell"/>
</dbReference>
<keyword evidence="5 6" id="KW-0472">Membrane</keyword>
<keyword evidence="4 6" id="KW-1133">Transmembrane helix</keyword>
<dbReference type="Pfam" id="PF07690">
    <property type="entry name" value="MFS_1"/>
    <property type="match status" value="1"/>
</dbReference>
<evidence type="ECO:0000256" key="6">
    <source>
        <dbReference type="SAM" id="Phobius"/>
    </source>
</evidence>
<evidence type="ECO:0000313" key="7">
    <source>
        <dbReference type="EMBL" id="KAI1615699.1"/>
    </source>
</evidence>
<accession>A0AAN6IHP9</accession>
<dbReference type="SUPFAM" id="SSF103473">
    <property type="entry name" value="MFS general substrate transporter"/>
    <property type="match status" value="1"/>
</dbReference>
<dbReference type="InterPro" id="IPR011701">
    <property type="entry name" value="MFS"/>
</dbReference>
<evidence type="ECO:0000256" key="5">
    <source>
        <dbReference type="ARBA" id="ARBA00023136"/>
    </source>
</evidence>
<evidence type="ECO:0000313" key="8">
    <source>
        <dbReference type="Proteomes" id="UP001203852"/>
    </source>
</evidence>
<keyword evidence="2" id="KW-0813">Transport</keyword>